<sequence>MLLRLTDEMKEALPIIEALRQSGHEAVFVGGAVRDAVLGLPIHDVDIATSALPEHTMALFPKCIPTGLQHGTVTVMQKGVPYEVTTYRVESQYEGHRKPKEVVFVQRLDEDLLRRDFTMNAMAIQMSGELYDPYQGERDLREKRLRCVGDAGARFQEDALRMVRAVRFLSAYELAPAMSVWRGLKKHGALLRHVAMERVQAELDKMLGSRSPGRACIWLASSGLLAFWKEPLPEKILNQVNEALRKARAGSESAMPDFSLLANVDERWAALLLAISCGGSEANDILSALRFSNKRSTFILQLIACQEKMESAGHLSDHDSIQLKRSWTEAVLRFGEQTARHWLTVAGSLPETRGSLPKSTAIYLESVLDEMPVKALKKLAAGGSDLQKHLGLPPGPWLSGMLNRLLLAVALGEAANEKDKLLALAKIWSEEDQSHEP</sequence>
<dbReference type="GO" id="GO:0000049">
    <property type="term" value="F:tRNA binding"/>
    <property type="evidence" value="ECO:0007669"/>
    <property type="project" value="TreeGrafter"/>
</dbReference>
<dbReference type="Gene3D" id="1.10.3090.10">
    <property type="entry name" value="cca-adding enzyme, domain 2"/>
    <property type="match status" value="1"/>
</dbReference>
<dbReference type="Pfam" id="PF12627">
    <property type="entry name" value="PolyA_pol_RNAbd"/>
    <property type="match status" value="1"/>
</dbReference>
<dbReference type="EMBL" id="JANIPJ010000002">
    <property type="protein sequence ID" value="MCR2802980.1"/>
    <property type="molecule type" value="Genomic_DNA"/>
</dbReference>
<protein>
    <submittedName>
        <fullName evidence="13">CCA tRNA nucleotidyltransferase</fullName>
        <ecNumber evidence="13">2.7.7.72</ecNumber>
    </submittedName>
</protein>
<dbReference type="Gene3D" id="3.30.460.10">
    <property type="entry name" value="Beta Polymerase, domain 2"/>
    <property type="match status" value="1"/>
</dbReference>
<dbReference type="AlphaFoldDB" id="A0A9X2MMB2"/>
<dbReference type="InterPro" id="IPR050264">
    <property type="entry name" value="Bact_CCA-adding_enz_type3_sf"/>
</dbReference>
<dbReference type="InterPro" id="IPR002646">
    <property type="entry name" value="PolA_pol_head_dom"/>
</dbReference>
<evidence type="ECO:0000313" key="14">
    <source>
        <dbReference type="Proteomes" id="UP001141950"/>
    </source>
</evidence>
<keyword evidence="6" id="KW-0547">Nucleotide-binding</keyword>
<comment type="caution">
    <text evidence="13">The sequence shown here is derived from an EMBL/GenBank/DDBJ whole genome shotgun (WGS) entry which is preliminary data.</text>
</comment>
<proteinExistence type="inferred from homology"/>
<evidence type="ECO:0000259" key="10">
    <source>
        <dbReference type="Pfam" id="PF01743"/>
    </source>
</evidence>
<dbReference type="GO" id="GO:0004810">
    <property type="term" value="F:CCA tRNA nucleotidyltransferase activity"/>
    <property type="evidence" value="ECO:0007669"/>
    <property type="project" value="UniProtKB-EC"/>
</dbReference>
<keyword evidence="14" id="KW-1185">Reference proteome</keyword>
<organism evidence="13 14">
    <name type="scientific">Paenibacillus soyae</name>
    <dbReference type="NCBI Taxonomy" id="2969249"/>
    <lineage>
        <taxon>Bacteria</taxon>
        <taxon>Bacillati</taxon>
        <taxon>Bacillota</taxon>
        <taxon>Bacilli</taxon>
        <taxon>Bacillales</taxon>
        <taxon>Paenibacillaceae</taxon>
        <taxon>Paenibacillus</taxon>
    </lineage>
</organism>
<dbReference type="InterPro" id="IPR032828">
    <property type="entry name" value="PolyA_RNA-bd"/>
</dbReference>
<dbReference type="InterPro" id="IPR043519">
    <property type="entry name" value="NT_sf"/>
</dbReference>
<dbReference type="Gene3D" id="1.10.246.80">
    <property type="match status" value="1"/>
</dbReference>
<keyword evidence="2 9" id="KW-0808">Transferase</keyword>
<dbReference type="PANTHER" id="PTHR46173">
    <property type="entry name" value="CCA TRNA NUCLEOTIDYLTRANSFERASE 1, MITOCHONDRIAL"/>
    <property type="match status" value="1"/>
</dbReference>
<evidence type="ECO:0000256" key="6">
    <source>
        <dbReference type="ARBA" id="ARBA00022741"/>
    </source>
</evidence>
<keyword evidence="8 9" id="KW-0694">RNA-binding</keyword>
<feature type="domain" description="CCA-adding enzyme C-terminal" evidence="12">
    <location>
        <begin position="263"/>
        <end position="424"/>
    </location>
</feature>
<dbReference type="Proteomes" id="UP001141950">
    <property type="component" value="Unassembled WGS sequence"/>
</dbReference>
<dbReference type="EC" id="2.7.7.72" evidence="13"/>
<keyword evidence="4 13" id="KW-0548">Nucleotidyltransferase</keyword>
<reference evidence="13" key="1">
    <citation type="submission" date="2022-08" db="EMBL/GenBank/DDBJ databases">
        <title>The genomic sequence of strain Paenibacillus sp. SCIV0701.</title>
        <authorList>
            <person name="Zhao H."/>
        </authorList>
    </citation>
    <scope>NUCLEOTIDE SEQUENCE</scope>
    <source>
        <strain evidence="13">SCIV0701</strain>
    </source>
</reference>
<dbReference type="SUPFAM" id="SSF81301">
    <property type="entry name" value="Nucleotidyltransferase"/>
    <property type="match status" value="1"/>
</dbReference>
<evidence type="ECO:0000256" key="2">
    <source>
        <dbReference type="ARBA" id="ARBA00022679"/>
    </source>
</evidence>
<keyword evidence="3" id="KW-0819">tRNA processing</keyword>
<dbReference type="GO" id="GO:0000166">
    <property type="term" value="F:nucleotide binding"/>
    <property type="evidence" value="ECO:0007669"/>
    <property type="project" value="UniProtKB-KW"/>
</dbReference>
<dbReference type="InterPro" id="IPR032810">
    <property type="entry name" value="CCA-adding_enz_C"/>
</dbReference>
<feature type="domain" description="tRNA nucleotidyltransferase/poly(A) polymerase RNA and SrmB- binding" evidence="11">
    <location>
        <begin position="180"/>
        <end position="227"/>
    </location>
</feature>
<gene>
    <name evidence="13" type="ORF">NQZ67_03710</name>
</gene>
<dbReference type="Pfam" id="PF01743">
    <property type="entry name" value="PolyA_pol"/>
    <property type="match status" value="1"/>
</dbReference>
<dbReference type="GO" id="GO:0008033">
    <property type="term" value="P:tRNA processing"/>
    <property type="evidence" value="ECO:0007669"/>
    <property type="project" value="UniProtKB-KW"/>
</dbReference>
<dbReference type="GO" id="GO:0046872">
    <property type="term" value="F:metal ion binding"/>
    <property type="evidence" value="ECO:0007669"/>
    <property type="project" value="UniProtKB-KW"/>
</dbReference>
<evidence type="ECO:0000256" key="4">
    <source>
        <dbReference type="ARBA" id="ARBA00022695"/>
    </source>
</evidence>
<keyword evidence="7" id="KW-0460">Magnesium</keyword>
<evidence type="ECO:0000256" key="3">
    <source>
        <dbReference type="ARBA" id="ARBA00022694"/>
    </source>
</evidence>
<dbReference type="CDD" id="cd05398">
    <property type="entry name" value="NT_ClassII-CCAase"/>
    <property type="match status" value="1"/>
</dbReference>
<keyword evidence="5" id="KW-0479">Metal-binding</keyword>
<accession>A0A9X2MMB2</accession>
<evidence type="ECO:0000256" key="8">
    <source>
        <dbReference type="ARBA" id="ARBA00022884"/>
    </source>
</evidence>
<feature type="domain" description="Poly A polymerase head" evidence="10">
    <location>
        <begin position="28"/>
        <end position="146"/>
    </location>
</feature>
<evidence type="ECO:0000313" key="13">
    <source>
        <dbReference type="EMBL" id="MCR2802980.1"/>
    </source>
</evidence>
<evidence type="ECO:0000256" key="1">
    <source>
        <dbReference type="ARBA" id="ARBA00001946"/>
    </source>
</evidence>
<evidence type="ECO:0000259" key="11">
    <source>
        <dbReference type="Pfam" id="PF12627"/>
    </source>
</evidence>
<dbReference type="PANTHER" id="PTHR46173:SF1">
    <property type="entry name" value="CCA TRNA NUCLEOTIDYLTRANSFERASE 1, MITOCHONDRIAL"/>
    <property type="match status" value="1"/>
</dbReference>
<comment type="cofactor">
    <cofactor evidence="1">
        <name>Mg(2+)</name>
        <dbReference type="ChEBI" id="CHEBI:18420"/>
    </cofactor>
</comment>
<comment type="similarity">
    <text evidence="9">Belongs to the tRNA nucleotidyltransferase/poly(A) polymerase family.</text>
</comment>
<dbReference type="Pfam" id="PF13735">
    <property type="entry name" value="tRNA_NucTran2_2"/>
    <property type="match status" value="1"/>
</dbReference>
<evidence type="ECO:0000256" key="5">
    <source>
        <dbReference type="ARBA" id="ARBA00022723"/>
    </source>
</evidence>
<evidence type="ECO:0000256" key="7">
    <source>
        <dbReference type="ARBA" id="ARBA00022842"/>
    </source>
</evidence>
<dbReference type="NCBIfam" id="NF009814">
    <property type="entry name" value="PRK13299.1"/>
    <property type="match status" value="1"/>
</dbReference>
<dbReference type="SUPFAM" id="SSF81891">
    <property type="entry name" value="Poly A polymerase C-terminal region-like"/>
    <property type="match status" value="1"/>
</dbReference>
<evidence type="ECO:0000256" key="9">
    <source>
        <dbReference type="RuleBase" id="RU003953"/>
    </source>
</evidence>
<dbReference type="RefSeq" id="WP_257442902.1">
    <property type="nucleotide sequence ID" value="NZ_JANIPJ010000002.1"/>
</dbReference>
<evidence type="ECO:0000259" key="12">
    <source>
        <dbReference type="Pfam" id="PF13735"/>
    </source>
</evidence>
<name>A0A9X2MMB2_9BACL</name>